<dbReference type="EMBL" id="JBHUII010000001">
    <property type="protein sequence ID" value="MFD2204591.1"/>
    <property type="molecule type" value="Genomic_DNA"/>
</dbReference>
<reference evidence="6" key="1">
    <citation type="journal article" date="2019" name="Int. J. Syst. Evol. Microbiol.">
        <title>The Global Catalogue of Microorganisms (GCM) 10K type strain sequencing project: providing services to taxonomists for standard genome sequencing and annotation.</title>
        <authorList>
            <consortium name="The Broad Institute Genomics Platform"/>
            <consortium name="The Broad Institute Genome Sequencing Center for Infectious Disease"/>
            <person name="Wu L."/>
            <person name="Ma J."/>
        </authorList>
    </citation>
    <scope>NUCLEOTIDE SEQUENCE [LARGE SCALE GENOMIC DNA]</scope>
    <source>
        <strain evidence="6">CGMCC 4.7192</strain>
    </source>
</reference>
<dbReference type="PANTHER" id="PTHR10584:SF166">
    <property type="entry name" value="RIBOKINASE"/>
    <property type="match status" value="1"/>
</dbReference>
<gene>
    <name evidence="5" type="ORF">ACFSKO_03165</name>
</gene>
<feature type="domain" description="Carbohydrate kinase PfkB" evidence="4">
    <location>
        <begin position="9"/>
        <end position="296"/>
    </location>
</feature>
<comment type="similarity">
    <text evidence="1">Belongs to the carbohydrate kinase PfkB family.</text>
</comment>
<dbReference type="RefSeq" id="WP_380248327.1">
    <property type="nucleotide sequence ID" value="NZ_JBHUII010000001.1"/>
</dbReference>
<dbReference type="InterPro" id="IPR029056">
    <property type="entry name" value="Ribokinase-like"/>
</dbReference>
<dbReference type="SUPFAM" id="SSF53613">
    <property type="entry name" value="Ribokinase-like"/>
    <property type="match status" value="1"/>
</dbReference>
<name>A0ABW5BHD0_9PROT</name>
<evidence type="ECO:0000256" key="1">
    <source>
        <dbReference type="ARBA" id="ARBA00010688"/>
    </source>
</evidence>
<dbReference type="Proteomes" id="UP001597294">
    <property type="component" value="Unassembled WGS sequence"/>
</dbReference>
<dbReference type="InterPro" id="IPR011611">
    <property type="entry name" value="PfkB_dom"/>
</dbReference>
<evidence type="ECO:0000259" key="4">
    <source>
        <dbReference type="Pfam" id="PF00294"/>
    </source>
</evidence>
<keyword evidence="6" id="KW-1185">Reference proteome</keyword>
<dbReference type="GO" id="GO:0016301">
    <property type="term" value="F:kinase activity"/>
    <property type="evidence" value="ECO:0007669"/>
    <property type="project" value="UniProtKB-KW"/>
</dbReference>
<evidence type="ECO:0000313" key="6">
    <source>
        <dbReference type="Proteomes" id="UP001597294"/>
    </source>
</evidence>
<dbReference type="InterPro" id="IPR002139">
    <property type="entry name" value="Ribo/fructo_kinase"/>
</dbReference>
<evidence type="ECO:0000256" key="2">
    <source>
        <dbReference type="ARBA" id="ARBA00022679"/>
    </source>
</evidence>
<dbReference type="PANTHER" id="PTHR10584">
    <property type="entry name" value="SUGAR KINASE"/>
    <property type="match status" value="1"/>
</dbReference>
<dbReference type="PRINTS" id="PR00990">
    <property type="entry name" value="RIBOKINASE"/>
</dbReference>
<dbReference type="CDD" id="cd01941">
    <property type="entry name" value="YeiC_kinase_like"/>
    <property type="match status" value="1"/>
</dbReference>
<keyword evidence="2" id="KW-0808">Transferase</keyword>
<protein>
    <submittedName>
        <fullName evidence="5">Carbohydrate kinase family protein</fullName>
    </submittedName>
</protein>
<comment type="caution">
    <text evidence="5">The sequence shown here is derived from an EMBL/GenBank/DDBJ whole genome shotgun (WGS) entry which is preliminary data.</text>
</comment>
<proteinExistence type="inferred from homology"/>
<accession>A0ABW5BHD0</accession>
<dbReference type="Gene3D" id="3.40.1190.20">
    <property type="match status" value="1"/>
</dbReference>
<dbReference type="PROSITE" id="PS00583">
    <property type="entry name" value="PFKB_KINASES_1"/>
    <property type="match status" value="1"/>
</dbReference>
<evidence type="ECO:0000313" key="5">
    <source>
        <dbReference type="EMBL" id="MFD2204591.1"/>
    </source>
</evidence>
<sequence>MLDLKHSPVLCIGAAHWDVRSQSQEPVRRGTSNPVSVSRYPGGVAHNVAVNVCRLGSKTGLVSRWGNDSAGDAIQSLLTDKGLTVIPLPRSMIYPTATYTAVLEPNGELAFGLADMAIYDDFTEDILAALKSDFKSFPIWFVDTNLPIETLDVLTRWQQGNGFIAADAVSVAKSSKLLSVINRLDLLFCNRDEAAELTGTSLKVESDIVAAGKELILQGARAVIITMGSLGVHLFDGEGHRYFQAKTVDVVDVTGAGDSLIAGTLSGISRGYDLEHSLQLGLATAAFTLKKQGATTEDLRELSVDAIGTV</sequence>
<dbReference type="Pfam" id="PF00294">
    <property type="entry name" value="PfkB"/>
    <property type="match status" value="1"/>
</dbReference>
<keyword evidence="3 5" id="KW-0418">Kinase</keyword>
<evidence type="ECO:0000256" key="3">
    <source>
        <dbReference type="ARBA" id="ARBA00022777"/>
    </source>
</evidence>
<dbReference type="InterPro" id="IPR002173">
    <property type="entry name" value="Carboh/pur_kinase_PfkB_CS"/>
</dbReference>
<organism evidence="5 6">
    <name type="scientific">Kiloniella antarctica</name>
    <dbReference type="NCBI Taxonomy" id="1550907"/>
    <lineage>
        <taxon>Bacteria</taxon>
        <taxon>Pseudomonadati</taxon>
        <taxon>Pseudomonadota</taxon>
        <taxon>Alphaproteobacteria</taxon>
        <taxon>Rhodospirillales</taxon>
        <taxon>Kiloniellaceae</taxon>
        <taxon>Kiloniella</taxon>
    </lineage>
</organism>